<dbReference type="EMBL" id="HACG01032621">
    <property type="protein sequence ID" value="CEK79486.1"/>
    <property type="molecule type" value="Transcribed_RNA"/>
</dbReference>
<evidence type="ECO:0000313" key="1">
    <source>
        <dbReference type="EMBL" id="CEK79484.1"/>
    </source>
</evidence>
<organism evidence="1">
    <name type="scientific">Arion vulgaris</name>
    <dbReference type="NCBI Taxonomy" id="1028688"/>
    <lineage>
        <taxon>Eukaryota</taxon>
        <taxon>Metazoa</taxon>
        <taxon>Spiralia</taxon>
        <taxon>Lophotrochozoa</taxon>
        <taxon>Mollusca</taxon>
        <taxon>Gastropoda</taxon>
        <taxon>Heterobranchia</taxon>
        <taxon>Euthyneura</taxon>
        <taxon>Panpulmonata</taxon>
        <taxon>Eupulmonata</taxon>
        <taxon>Stylommatophora</taxon>
        <taxon>Helicina</taxon>
        <taxon>Arionoidea</taxon>
        <taxon>Arionidae</taxon>
        <taxon>Arion</taxon>
    </lineage>
</organism>
<protein>
    <submittedName>
        <fullName evidence="1">Uncharacterized protein</fullName>
    </submittedName>
</protein>
<dbReference type="AlphaFoldDB" id="A0A0B7AES6"/>
<sequence>MLMILVHWLKHTFYSASQVPSHSCALLIKNSFKPGVDAAVAIALFLSNI</sequence>
<name>A0A0B7AES6_9EUPU</name>
<accession>A0A0B7AES6</accession>
<evidence type="ECO:0000313" key="2">
    <source>
        <dbReference type="EMBL" id="CEK79486.1"/>
    </source>
</evidence>
<reference evidence="1" key="1">
    <citation type="submission" date="2014-12" db="EMBL/GenBank/DDBJ databases">
        <title>Insight into the proteome of Arion vulgaris.</title>
        <authorList>
            <person name="Aradska J."/>
            <person name="Bulat T."/>
            <person name="Smidak R."/>
            <person name="Sarate P."/>
            <person name="Gangsoo J."/>
            <person name="Sialana F."/>
            <person name="Bilban M."/>
            <person name="Lubec G."/>
        </authorList>
    </citation>
    <scope>NUCLEOTIDE SEQUENCE</scope>
    <source>
        <tissue evidence="1">Skin</tissue>
    </source>
</reference>
<dbReference type="EMBL" id="HACG01032619">
    <property type="protein sequence ID" value="CEK79484.1"/>
    <property type="molecule type" value="Transcribed_RNA"/>
</dbReference>
<proteinExistence type="predicted"/>
<gene>
    <name evidence="1" type="primary">ORF115691</name>
    <name evidence="2" type="synonym">ORF115696</name>
</gene>